<evidence type="ECO:0000259" key="1">
    <source>
        <dbReference type="Pfam" id="PF10881"/>
    </source>
</evidence>
<comment type="caution">
    <text evidence="2">The sequence shown here is derived from an EMBL/GenBank/DDBJ whole genome shotgun (WGS) entry which is preliminary data.</text>
</comment>
<accession>A0A2T4MZF2</accession>
<evidence type="ECO:0000313" key="2">
    <source>
        <dbReference type="EMBL" id="PTH79942.1"/>
    </source>
</evidence>
<dbReference type="EMBL" id="PZKL01000038">
    <property type="protein sequence ID" value="PTH79942.1"/>
    <property type="molecule type" value="Genomic_DNA"/>
</dbReference>
<feature type="domain" description="DUF2726" evidence="1">
    <location>
        <begin position="21"/>
        <end position="125"/>
    </location>
</feature>
<gene>
    <name evidence="2" type="ORF">DAA48_16905</name>
</gene>
<dbReference type="AlphaFoldDB" id="A0A2T4MZF2"/>
<proteinExistence type="predicted"/>
<reference evidence="2 3" key="1">
    <citation type="submission" date="2018-03" db="EMBL/GenBank/DDBJ databases">
        <title>Aeromonas veronii whole genome sequencing and analysis.</title>
        <authorList>
            <person name="Xie H."/>
            <person name="Liu T."/>
            <person name="Wang K."/>
        </authorList>
    </citation>
    <scope>NUCLEOTIDE SEQUENCE [LARGE SCALE GENOMIC DNA]</scope>
    <source>
        <strain evidence="2 3">XH.VA.1</strain>
    </source>
</reference>
<organism evidence="2 3">
    <name type="scientific">Aeromonas veronii</name>
    <dbReference type="NCBI Taxonomy" id="654"/>
    <lineage>
        <taxon>Bacteria</taxon>
        <taxon>Pseudomonadati</taxon>
        <taxon>Pseudomonadota</taxon>
        <taxon>Gammaproteobacteria</taxon>
        <taxon>Aeromonadales</taxon>
        <taxon>Aeromonadaceae</taxon>
        <taxon>Aeromonas</taxon>
    </lineage>
</organism>
<dbReference type="Proteomes" id="UP000241986">
    <property type="component" value="Unassembled WGS sequence"/>
</dbReference>
<name>A0A2T4MZF2_AERVE</name>
<dbReference type="Pfam" id="PF10881">
    <property type="entry name" value="DUF2726"/>
    <property type="match status" value="1"/>
</dbReference>
<protein>
    <recommendedName>
        <fullName evidence="1">DUF2726 domain-containing protein</fullName>
    </recommendedName>
</protein>
<dbReference type="InterPro" id="IPR024402">
    <property type="entry name" value="DUF2726"/>
</dbReference>
<sequence>MVFGMKNNNKKSAYISSVPLNPLEMVFLNWIFESVPGRVVFPKIKLTDFVKQNQAAGGIVGPARAKLNSFLFLEECCVDFLICDSSFNPICAIDLVGNKDGRSKTHERRKARALIEAGIRHAIIDPRGNPEEKKGLIRNFSK</sequence>
<evidence type="ECO:0000313" key="3">
    <source>
        <dbReference type="Proteomes" id="UP000241986"/>
    </source>
</evidence>